<keyword evidence="6" id="KW-1185">Reference proteome</keyword>
<sequence length="739" mass="83414">MVHTIGKSLVEKSSNMFQVLVVLCVVVCCNLTSAFAQEADILIADFEESSFSKWQQEGYAFRKGPANIKYKNTYKIKGFRGKGFASSYMDKSLKHVGSLKSPEFLVERDYINLLLGGSPFVNDAGVKLLVDGKEVLSIAAVKGYNLNETSIPVKKYKGQKAQILIYDKSPGYWGLILVDHIVQSNKKIGYEPLVLPINITEKLLIFPVAKFGTARQMDIKVDDVIIHSISVCLAMKDEDVAWWGYLDMSDMIGKKAIIALEAKVNSNIQKMIQCSAEPRLLQLQHFDKFRPQFHFSQLQGWNNDPNGMVYYDGKYHLFWQCNPLGTSWGNMYWGHASSPDLIEWTEHKRALRSGGGKGLPLNMRHDSMATGACFSGSGNIDHNNSLGLNTAEKKTLLLFNSDMNAGIAIFSSQDGINFKRWMKQYPLGLSGRDAKVVYHKPTQQWIAVSCLDNKQHGKHYPIFTSKDLQSWELKQNFLDMHECPEFLELAIDGDKNNKKWVLMEANGKYFVGDFNGEKFIPDTKEKQTTIISGSCYAGQCFSNTPDGRAVYIAWAGFDTDNTVFNQGFTIPMDLCLKTVDGGKVHLYANPVYEIKKLRRKIEIDTSTIELNKNVKVYALALAGDLYDICLSIEKKGSPKSFSLKIQNMEMTYDFESQRFDDHHVPMKGGKVTLRILVDRPTIEFFMADGYAYKLHERKNLSGSHLNKITFSAEVSGTDKVLINNFKVYPMKSILKKNGE</sequence>
<dbReference type="Proteomes" id="UP000004947">
    <property type="component" value="Unassembled WGS sequence"/>
</dbReference>
<evidence type="ECO:0000313" key="5">
    <source>
        <dbReference type="EMBL" id="EDM29467.1"/>
    </source>
</evidence>
<reference evidence="5 6" key="1">
    <citation type="journal article" date="2010" name="J. Bacteriol.">
        <title>Genome sequence of Lentisphaera araneosa HTCC2155T, the type species of the order Lentisphaerales in the phylum Lentisphaerae.</title>
        <authorList>
            <person name="Thrash J.C."/>
            <person name="Cho J.C."/>
            <person name="Vergin K.L."/>
            <person name="Morris R.M."/>
            <person name="Giovannoni S.J."/>
        </authorList>
    </citation>
    <scope>NUCLEOTIDE SEQUENCE [LARGE SCALE GENOMIC DNA]</scope>
    <source>
        <strain evidence="5 6">HTCC2155</strain>
    </source>
</reference>
<dbReference type="GO" id="GO:0004575">
    <property type="term" value="F:sucrose alpha-glucosidase activity"/>
    <property type="evidence" value="ECO:0007669"/>
    <property type="project" value="TreeGrafter"/>
</dbReference>
<evidence type="ECO:0000256" key="1">
    <source>
        <dbReference type="ARBA" id="ARBA00009902"/>
    </source>
</evidence>
<dbReference type="eggNOG" id="COG1621">
    <property type="taxonomic scope" value="Bacteria"/>
</dbReference>
<dbReference type="GO" id="GO:0005737">
    <property type="term" value="C:cytoplasm"/>
    <property type="evidence" value="ECO:0007669"/>
    <property type="project" value="TreeGrafter"/>
</dbReference>
<evidence type="ECO:0000259" key="4">
    <source>
        <dbReference type="Pfam" id="PF00251"/>
    </source>
</evidence>
<dbReference type="Gene3D" id="2.115.10.20">
    <property type="entry name" value="Glycosyl hydrolase domain, family 43"/>
    <property type="match status" value="1"/>
</dbReference>
<dbReference type="PANTHER" id="PTHR42800">
    <property type="entry name" value="EXOINULINASE INUD (AFU_ORTHOLOGUE AFUA_5G00480)"/>
    <property type="match status" value="1"/>
</dbReference>
<evidence type="ECO:0000256" key="2">
    <source>
        <dbReference type="ARBA" id="ARBA00022801"/>
    </source>
</evidence>
<name>A6DF87_9BACT</name>
<keyword evidence="3" id="KW-0326">Glycosidase</keyword>
<dbReference type="PANTHER" id="PTHR42800:SF1">
    <property type="entry name" value="EXOINULINASE INUD (AFU_ORTHOLOGUE AFUA_5G00480)"/>
    <property type="match status" value="1"/>
</dbReference>
<comment type="caution">
    <text evidence="5">The sequence shown here is derived from an EMBL/GenBank/DDBJ whole genome shotgun (WGS) entry which is preliminary data.</text>
</comment>
<feature type="domain" description="Glycosyl hydrolase family 32 N-terminal" evidence="4">
    <location>
        <begin position="294"/>
        <end position="580"/>
    </location>
</feature>
<dbReference type="SMART" id="SM00640">
    <property type="entry name" value="Glyco_32"/>
    <property type="match status" value="1"/>
</dbReference>
<dbReference type="SUPFAM" id="SSF75005">
    <property type="entry name" value="Arabinanase/levansucrase/invertase"/>
    <property type="match status" value="1"/>
</dbReference>
<dbReference type="GO" id="GO:0005987">
    <property type="term" value="P:sucrose catabolic process"/>
    <property type="evidence" value="ECO:0007669"/>
    <property type="project" value="TreeGrafter"/>
</dbReference>
<dbReference type="CDD" id="cd18622">
    <property type="entry name" value="GH32_Inu-like"/>
    <property type="match status" value="1"/>
</dbReference>
<dbReference type="InterPro" id="IPR001362">
    <property type="entry name" value="Glyco_hydro_32"/>
</dbReference>
<dbReference type="SUPFAM" id="SSF49899">
    <property type="entry name" value="Concanavalin A-like lectins/glucanases"/>
    <property type="match status" value="1"/>
</dbReference>
<organism evidence="5 6">
    <name type="scientific">Lentisphaera araneosa HTCC2155</name>
    <dbReference type="NCBI Taxonomy" id="313628"/>
    <lineage>
        <taxon>Bacteria</taxon>
        <taxon>Pseudomonadati</taxon>
        <taxon>Lentisphaerota</taxon>
        <taxon>Lentisphaeria</taxon>
        <taxon>Lentisphaerales</taxon>
        <taxon>Lentisphaeraceae</taxon>
        <taxon>Lentisphaera</taxon>
    </lineage>
</organism>
<accession>A6DF87</accession>
<dbReference type="AlphaFoldDB" id="A6DF87"/>
<keyword evidence="2 5" id="KW-0378">Hydrolase</keyword>
<dbReference type="STRING" id="313628.LNTAR_16993"/>
<evidence type="ECO:0000313" key="6">
    <source>
        <dbReference type="Proteomes" id="UP000004947"/>
    </source>
</evidence>
<proteinExistence type="inferred from homology"/>
<comment type="similarity">
    <text evidence="1">Belongs to the glycosyl hydrolase 32 family.</text>
</comment>
<protein>
    <submittedName>
        <fullName evidence="5">Putative glycosylhydrolase</fullName>
    </submittedName>
</protein>
<dbReference type="Pfam" id="PF00251">
    <property type="entry name" value="Glyco_hydro_32N"/>
    <property type="match status" value="1"/>
</dbReference>
<dbReference type="InterPro" id="IPR023296">
    <property type="entry name" value="Glyco_hydro_beta-prop_sf"/>
</dbReference>
<dbReference type="EMBL" id="ABCK01000001">
    <property type="protein sequence ID" value="EDM29467.1"/>
    <property type="molecule type" value="Genomic_DNA"/>
</dbReference>
<evidence type="ECO:0000256" key="3">
    <source>
        <dbReference type="ARBA" id="ARBA00023295"/>
    </source>
</evidence>
<dbReference type="InterPro" id="IPR013148">
    <property type="entry name" value="Glyco_hydro_32_N"/>
</dbReference>
<dbReference type="InterPro" id="IPR013320">
    <property type="entry name" value="ConA-like_dom_sf"/>
</dbReference>
<gene>
    <name evidence="5" type="ORF">LNTAR_16993</name>
</gene>